<accession>A0AAD6V5M2</accession>
<dbReference type="EMBL" id="JARJCW010000053">
    <property type="protein sequence ID" value="KAJ7202810.1"/>
    <property type="molecule type" value="Genomic_DNA"/>
</dbReference>
<organism evidence="1 2">
    <name type="scientific">Mycena pura</name>
    <dbReference type="NCBI Taxonomy" id="153505"/>
    <lineage>
        <taxon>Eukaryota</taxon>
        <taxon>Fungi</taxon>
        <taxon>Dikarya</taxon>
        <taxon>Basidiomycota</taxon>
        <taxon>Agaricomycotina</taxon>
        <taxon>Agaricomycetes</taxon>
        <taxon>Agaricomycetidae</taxon>
        <taxon>Agaricales</taxon>
        <taxon>Marasmiineae</taxon>
        <taxon>Mycenaceae</taxon>
        <taxon>Mycena</taxon>
    </lineage>
</organism>
<sequence length="313" mass="35100">MGDILSAPKGSSLCYLRVGFFVTFGSQEISTFTVVQIITIPTVIPPVKAAICGLYEGLLHRSKPELKAAEVTDLVKLLDNIAYAGDEVFVDFEGLYKRLRDTSNDYLELLQDLDSAYALLIERVVPTVSACDIYLNFCRCALDPTLTPLSRTGALYTNPDRGIALQKVHEQTGKLRASIASTAECWKKTGHLLRYELASNLPMLRGLEWVLRAELFIFPNRRDSQRYTLHADLSAHVTNARWHLAKFGQLLESLEDTMKQIESGFESGESNETVRQTIHANAPLVNIMVLFASFRFSLLHRPSPTTSVFDLNW</sequence>
<gene>
    <name evidence="1" type="ORF">GGX14DRAFT_399184</name>
</gene>
<keyword evidence="2" id="KW-1185">Reference proteome</keyword>
<name>A0AAD6V5M2_9AGAR</name>
<dbReference type="AlphaFoldDB" id="A0AAD6V5M2"/>
<evidence type="ECO:0000313" key="1">
    <source>
        <dbReference type="EMBL" id="KAJ7202810.1"/>
    </source>
</evidence>
<dbReference type="Proteomes" id="UP001219525">
    <property type="component" value="Unassembled WGS sequence"/>
</dbReference>
<proteinExistence type="predicted"/>
<protein>
    <submittedName>
        <fullName evidence="1">Uncharacterized protein</fullName>
    </submittedName>
</protein>
<reference evidence="1" key="1">
    <citation type="submission" date="2023-03" db="EMBL/GenBank/DDBJ databases">
        <title>Massive genome expansion in bonnet fungi (Mycena s.s.) driven by repeated elements and novel gene families across ecological guilds.</title>
        <authorList>
            <consortium name="Lawrence Berkeley National Laboratory"/>
            <person name="Harder C.B."/>
            <person name="Miyauchi S."/>
            <person name="Viragh M."/>
            <person name="Kuo A."/>
            <person name="Thoen E."/>
            <person name="Andreopoulos B."/>
            <person name="Lu D."/>
            <person name="Skrede I."/>
            <person name="Drula E."/>
            <person name="Henrissat B."/>
            <person name="Morin E."/>
            <person name="Kohler A."/>
            <person name="Barry K."/>
            <person name="LaButti K."/>
            <person name="Morin E."/>
            <person name="Salamov A."/>
            <person name="Lipzen A."/>
            <person name="Mereny Z."/>
            <person name="Hegedus B."/>
            <person name="Baldrian P."/>
            <person name="Stursova M."/>
            <person name="Weitz H."/>
            <person name="Taylor A."/>
            <person name="Grigoriev I.V."/>
            <person name="Nagy L.G."/>
            <person name="Martin F."/>
            <person name="Kauserud H."/>
        </authorList>
    </citation>
    <scope>NUCLEOTIDE SEQUENCE</scope>
    <source>
        <strain evidence="1">9144</strain>
    </source>
</reference>
<evidence type="ECO:0000313" key="2">
    <source>
        <dbReference type="Proteomes" id="UP001219525"/>
    </source>
</evidence>
<comment type="caution">
    <text evidence="1">The sequence shown here is derived from an EMBL/GenBank/DDBJ whole genome shotgun (WGS) entry which is preliminary data.</text>
</comment>